<evidence type="ECO:0000256" key="2">
    <source>
        <dbReference type="SAM" id="MobiDB-lite"/>
    </source>
</evidence>
<dbReference type="GO" id="GO:0003729">
    <property type="term" value="F:mRNA binding"/>
    <property type="evidence" value="ECO:0007669"/>
    <property type="project" value="InterPro"/>
</dbReference>
<dbReference type="Proteomes" id="UP000053660">
    <property type="component" value="Unassembled WGS sequence"/>
</dbReference>
<evidence type="ECO:0000313" key="4">
    <source>
        <dbReference type="Proteomes" id="UP000053660"/>
    </source>
</evidence>
<organism evidence="3 4">
    <name type="scientific">Oesophagostomum dentatum</name>
    <name type="common">Nodular worm</name>
    <dbReference type="NCBI Taxonomy" id="61180"/>
    <lineage>
        <taxon>Eukaryota</taxon>
        <taxon>Metazoa</taxon>
        <taxon>Ecdysozoa</taxon>
        <taxon>Nematoda</taxon>
        <taxon>Chromadorea</taxon>
        <taxon>Rhabditida</taxon>
        <taxon>Rhabditina</taxon>
        <taxon>Rhabditomorpha</taxon>
        <taxon>Strongyloidea</taxon>
        <taxon>Strongylidae</taxon>
        <taxon>Oesophagostomum</taxon>
    </lineage>
</organism>
<dbReference type="EMBL" id="KN549232">
    <property type="protein sequence ID" value="KHJ99243.1"/>
    <property type="molecule type" value="Genomic_DNA"/>
</dbReference>
<name>A0A0B1TNY5_OESDE</name>
<dbReference type="GO" id="GO:0006376">
    <property type="term" value="P:mRNA splice site recognition"/>
    <property type="evidence" value="ECO:0007669"/>
    <property type="project" value="InterPro"/>
</dbReference>
<dbReference type="GO" id="GO:0005685">
    <property type="term" value="C:U1 snRNP"/>
    <property type="evidence" value="ECO:0007669"/>
    <property type="project" value="InterPro"/>
</dbReference>
<feature type="region of interest" description="Disordered" evidence="2">
    <location>
        <begin position="36"/>
        <end position="65"/>
    </location>
</feature>
<dbReference type="AlphaFoldDB" id="A0A0B1TNY5"/>
<dbReference type="InterPro" id="IPR004882">
    <property type="entry name" value="Luc7-rel"/>
</dbReference>
<dbReference type="Pfam" id="PF03194">
    <property type="entry name" value="LUC7"/>
    <property type="match status" value="1"/>
</dbReference>
<protein>
    <submittedName>
        <fullName evidence="3">Uncharacterized protein</fullName>
    </submittedName>
</protein>
<proteinExistence type="inferred from homology"/>
<gene>
    <name evidence="3" type="ORF">OESDEN_00766</name>
</gene>
<comment type="similarity">
    <text evidence="1">Belongs to the Luc7 family.</text>
</comment>
<accession>A0A0B1TNY5</accession>
<evidence type="ECO:0000256" key="1">
    <source>
        <dbReference type="ARBA" id="ARBA00005655"/>
    </source>
</evidence>
<reference evidence="3 4" key="1">
    <citation type="submission" date="2014-03" db="EMBL/GenBank/DDBJ databases">
        <title>Draft genome of the hookworm Oesophagostomum dentatum.</title>
        <authorList>
            <person name="Mitreva M."/>
        </authorList>
    </citation>
    <scope>NUCLEOTIDE SEQUENCE [LARGE SCALE GENOMIC DNA]</scope>
    <source>
        <strain evidence="3 4">OD-Hann</strain>
    </source>
</reference>
<sequence length="104" mass="11767">MLTNDAQSRIDDHLSGKLHIAYTRIKEQIDLMTKAKEEKKLQMEKERGREKDDRRRDDRKDDPRAVREAVIAMGGIVVVTEEATVGTEAGRVIAEGDADVSIYL</sequence>
<evidence type="ECO:0000313" key="3">
    <source>
        <dbReference type="EMBL" id="KHJ99243.1"/>
    </source>
</evidence>
<keyword evidence="4" id="KW-1185">Reference proteome</keyword>
<dbReference type="OrthoDB" id="10266921at2759"/>